<comment type="similarity">
    <text evidence="1">Belongs to the helicase family. RecQ subfamily.</text>
</comment>
<dbReference type="PANTHER" id="PTHR13710:SF105">
    <property type="entry name" value="ATP-DEPENDENT DNA HELICASE Q1"/>
    <property type="match status" value="1"/>
</dbReference>
<dbReference type="GO" id="GO:0005694">
    <property type="term" value="C:chromosome"/>
    <property type="evidence" value="ECO:0007669"/>
    <property type="project" value="TreeGrafter"/>
</dbReference>
<accession>A0A1X7VK36</accession>
<dbReference type="SUPFAM" id="SSF52540">
    <property type="entry name" value="P-loop containing nucleoside triphosphate hydrolases"/>
    <property type="match status" value="1"/>
</dbReference>
<keyword evidence="3" id="KW-0413">Isomerase</keyword>
<evidence type="ECO:0000256" key="6">
    <source>
        <dbReference type="ARBA" id="ARBA00044566"/>
    </source>
</evidence>
<dbReference type="InterPro" id="IPR001650">
    <property type="entry name" value="Helicase_C-like"/>
</dbReference>
<protein>
    <recommendedName>
        <fullName evidence="5">DNA 3'-5' helicase</fullName>
        <ecNumber evidence="5">5.6.2.4</ecNumber>
    </recommendedName>
    <alternativeName>
        <fullName evidence="6">DNA 3'-5' helicase Q1</fullName>
    </alternativeName>
</protein>
<comment type="catalytic activity">
    <reaction evidence="4">
        <text>Couples ATP hydrolysis with the unwinding of duplex DNA by translocating in the 3'-5' direction.</text>
        <dbReference type="EC" id="5.6.2.4"/>
    </reaction>
</comment>
<dbReference type="GO" id="GO:0003677">
    <property type="term" value="F:DNA binding"/>
    <property type="evidence" value="ECO:0007669"/>
    <property type="project" value="UniProtKB-KW"/>
</dbReference>
<dbReference type="GO" id="GO:0009378">
    <property type="term" value="F:four-way junction helicase activity"/>
    <property type="evidence" value="ECO:0007669"/>
    <property type="project" value="TreeGrafter"/>
</dbReference>
<dbReference type="EnsemblMetazoa" id="Aqu2.1.40180_001">
    <property type="protein sequence ID" value="Aqu2.1.40180_001"/>
    <property type="gene ID" value="Aqu2.1.40180"/>
</dbReference>
<dbReference type="InterPro" id="IPR027417">
    <property type="entry name" value="P-loop_NTPase"/>
</dbReference>
<keyword evidence="2" id="KW-0238">DNA-binding</keyword>
<dbReference type="GO" id="GO:0005737">
    <property type="term" value="C:cytoplasm"/>
    <property type="evidence" value="ECO:0007669"/>
    <property type="project" value="TreeGrafter"/>
</dbReference>
<dbReference type="PANTHER" id="PTHR13710">
    <property type="entry name" value="DNA HELICASE RECQ FAMILY MEMBER"/>
    <property type="match status" value="1"/>
</dbReference>
<evidence type="ECO:0000256" key="5">
    <source>
        <dbReference type="ARBA" id="ARBA00034808"/>
    </source>
</evidence>
<evidence type="ECO:0000259" key="7">
    <source>
        <dbReference type="Pfam" id="PF00271"/>
    </source>
</evidence>
<evidence type="ECO:0000313" key="8">
    <source>
        <dbReference type="EnsemblMetazoa" id="Aqu2.1.40180_001"/>
    </source>
</evidence>
<dbReference type="InParanoid" id="A0A1X7VK36"/>
<dbReference type="Pfam" id="PF00271">
    <property type="entry name" value="Helicase_C"/>
    <property type="match status" value="1"/>
</dbReference>
<organism evidence="8">
    <name type="scientific">Amphimedon queenslandica</name>
    <name type="common">Sponge</name>
    <dbReference type="NCBI Taxonomy" id="400682"/>
    <lineage>
        <taxon>Eukaryota</taxon>
        <taxon>Metazoa</taxon>
        <taxon>Porifera</taxon>
        <taxon>Demospongiae</taxon>
        <taxon>Heteroscleromorpha</taxon>
        <taxon>Haplosclerida</taxon>
        <taxon>Niphatidae</taxon>
        <taxon>Amphimedon</taxon>
    </lineage>
</organism>
<evidence type="ECO:0000256" key="3">
    <source>
        <dbReference type="ARBA" id="ARBA00023235"/>
    </source>
</evidence>
<dbReference type="Gene3D" id="3.40.50.300">
    <property type="entry name" value="P-loop containing nucleotide triphosphate hydrolases"/>
    <property type="match status" value="1"/>
</dbReference>
<sequence>MSDDVLDPIGSPMLQNRLVDGVDCACVERVIHWGLPNDVETYIQQTGRCGRSGQKSQCILLFGKGLKQFVDKQMLLSIYILSIIFQLVKLANLQPLQIS</sequence>
<feature type="domain" description="Helicase C-terminal" evidence="7">
    <location>
        <begin position="21"/>
        <end position="53"/>
    </location>
</feature>
<dbReference type="EC" id="5.6.2.4" evidence="5"/>
<dbReference type="GO" id="GO:0000724">
    <property type="term" value="P:double-strand break repair via homologous recombination"/>
    <property type="evidence" value="ECO:0007669"/>
    <property type="project" value="TreeGrafter"/>
</dbReference>
<evidence type="ECO:0000256" key="2">
    <source>
        <dbReference type="ARBA" id="ARBA00023125"/>
    </source>
</evidence>
<dbReference type="GO" id="GO:0043138">
    <property type="term" value="F:3'-5' DNA helicase activity"/>
    <property type="evidence" value="ECO:0007669"/>
    <property type="project" value="UniProtKB-EC"/>
</dbReference>
<dbReference type="AlphaFoldDB" id="A0A1X7VK36"/>
<evidence type="ECO:0000256" key="4">
    <source>
        <dbReference type="ARBA" id="ARBA00034617"/>
    </source>
</evidence>
<name>A0A1X7VK36_AMPQE</name>
<dbReference type="STRING" id="400682.A0A1X7VK36"/>
<reference evidence="8" key="1">
    <citation type="submission" date="2017-05" db="UniProtKB">
        <authorList>
            <consortium name="EnsemblMetazoa"/>
        </authorList>
    </citation>
    <scope>IDENTIFICATION</scope>
</reference>
<proteinExistence type="inferred from homology"/>
<evidence type="ECO:0000256" key="1">
    <source>
        <dbReference type="ARBA" id="ARBA00005446"/>
    </source>
</evidence>